<accession>A0A8J6HM09</accession>
<dbReference type="SUPFAM" id="SSF56672">
    <property type="entry name" value="DNA/RNA polymerases"/>
    <property type="match status" value="1"/>
</dbReference>
<evidence type="ECO:0000259" key="1">
    <source>
        <dbReference type="Pfam" id="PF00078"/>
    </source>
</evidence>
<proteinExistence type="predicted"/>
<dbReference type="EMBL" id="JABDTM020008944">
    <property type="protein sequence ID" value="KAH0821215.1"/>
    <property type="molecule type" value="Genomic_DNA"/>
</dbReference>
<reference evidence="2" key="2">
    <citation type="submission" date="2021-08" db="EMBL/GenBank/DDBJ databases">
        <authorList>
            <person name="Eriksson T."/>
        </authorList>
    </citation>
    <scope>NUCLEOTIDE SEQUENCE</scope>
    <source>
        <strain evidence="2">Stoneville</strain>
        <tissue evidence="2">Whole head</tissue>
    </source>
</reference>
<dbReference type="Proteomes" id="UP000719412">
    <property type="component" value="Unassembled WGS sequence"/>
</dbReference>
<dbReference type="GO" id="GO:0071897">
    <property type="term" value="P:DNA biosynthetic process"/>
    <property type="evidence" value="ECO:0007669"/>
    <property type="project" value="UniProtKB-ARBA"/>
</dbReference>
<dbReference type="InterPro" id="IPR043502">
    <property type="entry name" value="DNA/RNA_pol_sf"/>
</dbReference>
<protein>
    <recommendedName>
        <fullName evidence="1">Reverse transcriptase domain-containing protein</fullName>
    </recommendedName>
</protein>
<dbReference type="InterPro" id="IPR000477">
    <property type="entry name" value="RT_dom"/>
</dbReference>
<dbReference type="FunFam" id="3.30.70.270:FF:000003">
    <property type="entry name" value="Transposon Ty3-G Gag-Pol polyprotein"/>
    <property type="match status" value="1"/>
</dbReference>
<dbReference type="Gene3D" id="3.10.10.10">
    <property type="entry name" value="HIV Type 1 Reverse Transcriptase, subunit A, domain 1"/>
    <property type="match status" value="1"/>
</dbReference>
<keyword evidence="3" id="KW-1185">Reference proteome</keyword>
<dbReference type="AlphaFoldDB" id="A0A8J6HM09"/>
<dbReference type="Gene3D" id="3.30.70.270">
    <property type="match status" value="2"/>
</dbReference>
<dbReference type="PANTHER" id="PTHR24559">
    <property type="entry name" value="TRANSPOSON TY3-I GAG-POL POLYPROTEIN"/>
    <property type="match status" value="1"/>
</dbReference>
<feature type="domain" description="Reverse transcriptase" evidence="1">
    <location>
        <begin position="149"/>
        <end position="196"/>
    </location>
</feature>
<gene>
    <name evidence="2" type="ORF">GEV33_001576</name>
</gene>
<dbReference type="InterPro" id="IPR053134">
    <property type="entry name" value="RNA-dir_DNA_polymerase"/>
</dbReference>
<evidence type="ECO:0000313" key="2">
    <source>
        <dbReference type="EMBL" id="KAH0821215.1"/>
    </source>
</evidence>
<evidence type="ECO:0000313" key="3">
    <source>
        <dbReference type="Proteomes" id="UP000719412"/>
    </source>
</evidence>
<reference evidence="2" key="1">
    <citation type="journal article" date="2020" name="J Insects Food Feed">
        <title>The yellow mealworm (Tenebrio molitor) genome: a resource for the emerging insects as food and feed industry.</title>
        <authorList>
            <person name="Eriksson T."/>
            <person name="Andere A."/>
            <person name="Kelstrup H."/>
            <person name="Emery V."/>
            <person name="Picard C."/>
        </authorList>
    </citation>
    <scope>NUCLEOTIDE SEQUENCE</scope>
    <source>
        <strain evidence="2">Stoneville</strain>
        <tissue evidence="2">Whole head</tissue>
    </source>
</reference>
<organism evidence="2 3">
    <name type="scientific">Tenebrio molitor</name>
    <name type="common">Yellow mealworm beetle</name>
    <dbReference type="NCBI Taxonomy" id="7067"/>
    <lineage>
        <taxon>Eukaryota</taxon>
        <taxon>Metazoa</taxon>
        <taxon>Ecdysozoa</taxon>
        <taxon>Arthropoda</taxon>
        <taxon>Hexapoda</taxon>
        <taxon>Insecta</taxon>
        <taxon>Pterygota</taxon>
        <taxon>Neoptera</taxon>
        <taxon>Endopterygota</taxon>
        <taxon>Coleoptera</taxon>
        <taxon>Polyphaga</taxon>
        <taxon>Cucujiformia</taxon>
        <taxon>Tenebrionidae</taxon>
        <taxon>Tenebrio</taxon>
    </lineage>
</organism>
<sequence>MLTDDERSELDSLLELNADLFALTRPATPHAKHQIDTGNHAPIAGPPYRVSPAKQRLLRSEVDYLLSEDIIEECESPWASPEVLVPKPDGSQRLWIDYRKLNAITRPDVCPLPRVEELLHSTGNAKYITTLDLWSGYYQIKMYKVGIGGNQVLVYLDDLIILSATVSPHLADLKSCFDRMRQFKLRMNRSKCHFGCLETCNWYRRFIPKFAEITRPLTSLTKKDAAWDCGSS</sequence>
<dbReference type="Pfam" id="PF00078">
    <property type="entry name" value="RVT_1"/>
    <property type="match status" value="1"/>
</dbReference>
<dbReference type="PANTHER" id="PTHR24559:SF454">
    <property type="entry name" value="RIBONUCLEASE H"/>
    <property type="match status" value="1"/>
</dbReference>
<comment type="caution">
    <text evidence="2">The sequence shown here is derived from an EMBL/GenBank/DDBJ whole genome shotgun (WGS) entry which is preliminary data.</text>
</comment>
<name>A0A8J6HM09_TENMO</name>
<dbReference type="CDD" id="cd01647">
    <property type="entry name" value="RT_LTR"/>
    <property type="match status" value="1"/>
</dbReference>
<dbReference type="InterPro" id="IPR043128">
    <property type="entry name" value="Rev_trsase/Diguanyl_cyclase"/>
</dbReference>